<evidence type="ECO:0000259" key="6">
    <source>
        <dbReference type="Pfam" id="PF16687"/>
    </source>
</evidence>
<dbReference type="Pfam" id="PF13934">
    <property type="entry name" value="ELYS"/>
    <property type="match status" value="1"/>
</dbReference>
<dbReference type="InterPro" id="IPR052620">
    <property type="entry name" value="ELYS/MEL-28_NucAsmblyFactor"/>
</dbReference>
<feature type="region of interest" description="Disordered" evidence="4">
    <location>
        <begin position="1860"/>
        <end position="1921"/>
    </location>
</feature>
<name>A0A7M6DKX5_9CNID</name>
<proteinExistence type="predicted"/>
<feature type="compositionally biased region" description="Basic and acidic residues" evidence="4">
    <location>
        <begin position="2120"/>
        <end position="2133"/>
    </location>
</feature>
<evidence type="ECO:0000256" key="4">
    <source>
        <dbReference type="SAM" id="MobiDB-lite"/>
    </source>
</evidence>
<dbReference type="InterPro" id="IPR036322">
    <property type="entry name" value="WD40_repeat_dom_sf"/>
</dbReference>
<comment type="subcellular location">
    <subcellularLocation>
        <location evidence="1">Nucleus</location>
    </subcellularLocation>
</comment>
<dbReference type="PANTHER" id="PTHR21583:SF8">
    <property type="entry name" value="PROTEIN ELYS"/>
    <property type="match status" value="1"/>
</dbReference>
<accession>A0A7M6DKX5</accession>
<feature type="compositionally biased region" description="Basic and acidic residues" evidence="4">
    <location>
        <begin position="2249"/>
        <end position="2260"/>
    </location>
</feature>
<dbReference type="InterPro" id="IPR032040">
    <property type="entry name" value="ELYS-bb"/>
</dbReference>
<keyword evidence="2" id="KW-0539">Nucleus</keyword>
<feature type="compositionally biased region" description="Polar residues" evidence="4">
    <location>
        <begin position="1356"/>
        <end position="1380"/>
    </location>
</feature>
<feature type="compositionally biased region" description="Acidic residues" evidence="4">
    <location>
        <begin position="1642"/>
        <end position="1651"/>
    </location>
</feature>
<dbReference type="InterPro" id="IPR025151">
    <property type="entry name" value="ELYS_dom"/>
</dbReference>
<feature type="compositionally biased region" description="Acidic residues" evidence="4">
    <location>
        <begin position="1525"/>
        <end position="1557"/>
    </location>
</feature>
<evidence type="ECO:0000313" key="8">
    <source>
        <dbReference type="Proteomes" id="UP000594262"/>
    </source>
</evidence>
<feature type="domain" description="ELYS-like" evidence="5">
    <location>
        <begin position="731"/>
        <end position="954"/>
    </location>
</feature>
<dbReference type="GO" id="GO:0005634">
    <property type="term" value="C:nucleus"/>
    <property type="evidence" value="ECO:0007669"/>
    <property type="project" value="UniProtKB-SubCell"/>
</dbReference>
<evidence type="ECO:0008006" key="9">
    <source>
        <dbReference type="Google" id="ProtNLM"/>
    </source>
</evidence>
<dbReference type="InterPro" id="IPR015943">
    <property type="entry name" value="WD40/YVTN_repeat-like_dom_sf"/>
</dbReference>
<dbReference type="PANTHER" id="PTHR21583">
    <property type="entry name" value="ELYS PROTEIN"/>
    <property type="match status" value="1"/>
</dbReference>
<dbReference type="Proteomes" id="UP000594262">
    <property type="component" value="Unplaced"/>
</dbReference>
<feature type="compositionally biased region" description="Low complexity" evidence="4">
    <location>
        <begin position="2483"/>
        <end position="2494"/>
    </location>
</feature>
<feature type="compositionally biased region" description="Acidic residues" evidence="4">
    <location>
        <begin position="1290"/>
        <end position="1311"/>
    </location>
</feature>
<feature type="compositionally biased region" description="Basic and acidic residues" evidence="4">
    <location>
        <begin position="1425"/>
        <end position="1441"/>
    </location>
</feature>
<keyword evidence="8" id="KW-1185">Reference proteome</keyword>
<feature type="compositionally biased region" description="Basic and acidic residues" evidence="4">
    <location>
        <begin position="2152"/>
        <end position="2161"/>
    </location>
</feature>
<evidence type="ECO:0000259" key="5">
    <source>
        <dbReference type="Pfam" id="PF13934"/>
    </source>
</evidence>
<evidence type="ECO:0000313" key="7">
    <source>
        <dbReference type="EnsemblMetazoa" id="CLYHEMP014430.2"/>
    </source>
</evidence>
<dbReference type="GeneID" id="136813305"/>
<feature type="compositionally biased region" description="Low complexity" evidence="4">
    <location>
        <begin position="1337"/>
        <end position="1348"/>
    </location>
</feature>
<evidence type="ECO:0000256" key="2">
    <source>
        <dbReference type="ARBA" id="ARBA00023242"/>
    </source>
</evidence>
<evidence type="ECO:0000256" key="3">
    <source>
        <dbReference type="SAM" id="Coils"/>
    </source>
</evidence>
<feature type="compositionally biased region" description="Basic and acidic residues" evidence="4">
    <location>
        <begin position="1875"/>
        <end position="1886"/>
    </location>
</feature>
<sequence length="2528" mass="284442">MKELCPNKRSDPIPYSATVQECLDKDDNDVGLAKIKDGGKISFIAKGSSLEIVNLQNGSRNASFSFDKETSNWRVSCFCQYQGKYLITLVDHSPNQPKGLLCVYDPGVSRIIKAIQLPYKPTSICLLKEYGGAGDKHNFISVLFKSMFGIAAVGTYAGHLYLIDLRGDDKQEFFPLSNPSSLLSVELKKISRISEFRESAFNNGKHCCVDLNYEFCSYQGFRYVNPSNRLSKIFKTENSAVTALEFIPQTLTLAVGYEFGCYQLWSMQHLNMLFCTVFGNDVSAAVTHFVFQEPDDDPRSCCYLWVGRAALCTNNNVYMGPTTLSLYQILYEEKESRPGYGNIYKDYECVIKRFAHQLTADAYHLVDSQSPGSRIVTFKALGSSPTLCYVVWETCVNDDLTCHLGIFDLNRWYQKQLPGSLRDAMYGRMEAVCPFFAFYSLTDIAEELLPSSILDVHIYEDSINTFQNVVGPQSEQFYWPSSSTFSLRCVSEASSVELDMLGIQRQIIAHSRKQGTESFVDAQSIVQNCWIAGLLQNTADIVRSSEDKRNTDTLLSIHLEHDGINFITTCIKKWAHGSITHAGHSLKLIYDWAWNHVIHVKKNLDSLYINLFDTLSCHMESEHKNTLKKIVMDLKQLVEIFRELQRADALTTQAGVQELKTREKITNYLHLYCNILLILVDVGLLPEPSSNIDTTKELPYPYDILSNYYEEQRKELTHSSKNMSSVEGNSLFIDLISKDFTQDRSSGTFDDDKPTMAEYPPQTIETMCQIFVENCRDDEQQVVLFYYWMLDVCECYDVLQKVKVSKEFKDCLQLPADKSLLVESLWLIDHRLYKDAVEHLALVESKISSYYYTHIVRRLYHAKELHLLTTFCSCKEPMDFCTYDELKLLIKVFLKLKLLDNAYKLQAKFNSKSKKALLFAYFVEQCKLNKVLGKLVTLAFTPEEEELLRRILKNSKDIQDYLLVFYLERGLYHEASSMTKDMRSSGKWQNLRSNLLQSNEDRRLSKRTVLDGFDTKGLLVDGFIQTVPSIEQKKLNLFETRSPNTSLRNNEHQPLSTVYRTASKRTRNDAHASDILSTLQYHDISASSDSTGGLLNCSGFNIDCLGTSSQRRRKSPLFDGEILTSPKKKAKETPVAPALLPSTPTRVQEKLRFAKELTSRQRKDLYQGVDAFLLLNTPPAVRRMKNVANISTTIDPLKTPQSILKSRTKSKMQKIDFAVNTQQIDTSLTTESDKTPFRKIRFTGLSPTSPLTPNEVSVSSHDDLMSHMKSIDSSTHEDQILSELSREFEENEVTDDQDMIEAVDDGDGDDDGLNKTPMESILLELSQDDDDLDNSMEESSPITSSTSIVREAILLQQASPHPSSRTDIESQNTAHPSNDRVSALFEARETSQSRDGSTSPVLVKEQTPSPISMDQGSGSHSPVLLKERTPSPRVTFEEHSRSPVTFKQPPEISHHLNTPSASDKTRDEENTANYESFDDFQSPLQYLEHEKRNLSPPETKKNISVVMLDDSSDEEANEGEGIGNECEEPECEEPESEEEESEYLDDDEEDEEDEFSENGDLKGEEIEDSGELVEEELEDSGELIDEENLSDDSDEEEDLPDDFVLAQDGAEVDESNDIQTVVGKGQDDKNAESDFVQPPLLTEDDDQQVTSNEDIEMIDDDTEVEQSVVMLQESPQRVDEDVSGVEVDRSIYEDAPDQSLRNETSNLSVNQTNASSLYEDVESENMEGNSPLRGREEIDIYEDVMIDEDVKLYADLDIDQQDENYEDGQQTYIFNTDIEGEDLISEPTPQQKDEDFAIVDNVDDDLPRQTESAEYEMIQETDGYVGSDTESRVDSHQVIAISSEESLITEDQMMSDIDVTLDPESTNGTTTEPAVEDKDVSPKESFEMVQSLPSVRSIEDEPVKEDEQGTTTPSRSEENMNKAPLLFERLLTENYSNDSSYTDVSESVSIFSVSDSNSPEHFSEKNVTSAIMETREAKDADEPAAMETDNGSVTETDANENLDVSMATSVRGKRQRQPKTPVRVQPPRRITTRSASKKKTDDTKLEESILNEIQEETEQYNALENVNRALVVEVPTTRRSASRKNLEASVPLESLATELTSEISEDVPMATTSKRKASKKKTEAKTLTEETKSTNEISDSVSKSPARRSSRKRTEAKRSPSEPDASESTGEFAELVSKTPTRRSSKKNTETNDVSSDVKTTEPVSEVAEPTLKRKSSKKKTQIDSMDLESTETTYEDVLMASKKRTSRKKTESVEVEPMHSESTGEITEDALTTSTRRSSRRKTIQASTEQLIEVETSKPTTRTTPLKKIATSTTAKTTPKRSPSRRSVNASISEPMLVISPITEENTEETIATSRPRRTPAKRTTTKSTPKRSPSRRGVTATVSEPALCIPPILEEVNASDEEIGFKHQEEETLTKVIARAEESILEESFSSSRTTRRRSTGRTKVEASKSAETLTTSSSTVIKTTKSTRGKPPKASVSHESVLSFVKQSSSSEIEESDSSTRTSKRSSSKRASLAITGLSKTRTRK</sequence>
<feature type="region of interest" description="Disordered" evidence="4">
    <location>
        <begin position="1976"/>
        <end position="2045"/>
    </location>
</feature>
<feature type="compositionally biased region" description="Acidic residues" evidence="4">
    <location>
        <begin position="1326"/>
        <end position="1336"/>
    </location>
</feature>
<keyword evidence="3" id="KW-0175">Coiled coil</keyword>
<dbReference type="EnsemblMetazoa" id="CLYHEMT014430.2">
    <property type="protein sequence ID" value="CLYHEMP014430.2"/>
    <property type="gene ID" value="CLYHEMG014430"/>
</dbReference>
<feature type="compositionally biased region" description="Acidic residues" evidence="4">
    <location>
        <begin position="1565"/>
        <end position="1601"/>
    </location>
</feature>
<feature type="compositionally biased region" description="Low complexity" evidence="4">
    <location>
        <begin position="2455"/>
        <end position="2467"/>
    </location>
</feature>
<feature type="compositionally biased region" description="Polar residues" evidence="4">
    <location>
        <begin position="1699"/>
        <end position="1716"/>
    </location>
</feature>
<reference evidence="7" key="1">
    <citation type="submission" date="2021-01" db="UniProtKB">
        <authorList>
            <consortium name="EnsemblMetazoa"/>
        </authorList>
    </citation>
    <scope>IDENTIFICATION</scope>
</reference>
<feature type="compositionally biased region" description="Basic and acidic residues" evidence="4">
    <location>
        <begin position="1487"/>
        <end position="1501"/>
    </location>
</feature>
<feature type="compositionally biased region" description="Polar residues" evidence="4">
    <location>
        <begin position="1393"/>
        <end position="1420"/>
    </location>
</feature>
<feature type="coiled-coil region" evidence="3">
    <location>
        <begin position="2046"/>
        <end position="2073"/>
    </location>
</feature>
<organism evidence="7 8">
    <name type="scientific">Clytia hemisphaerica</name>
    <dbReference type="NCBI Taxonomy" id="252671"/>
    <lineage>
        <taxon>Eukaryota</taxon>
        <taxon>Metazoa</taxon>
        <taxon>Cnidaria</taxon>
        <taxon>Hydrozoa</taxon>
        <taxon>Hydroidolina</taxon>
        <taxon>Leptothecata</taxon>
        <taxon>Obeliida</taxon>
        <taxon>Clytiidae</taxon>
        <taxon>Clytia</taxon>
    </lineage>
</organism>
<feature type="compositionally biased region" description="Basic residues" evidence="4">
    <location>
        <begin position="2356"/>
        <end position="2376"/>
    </location>
</feature>
<dbReference type="EnsemblMetazoa" id="CLYHEMT014430.1">
    <property type="protein sequence ID" value="CLYHEMP014430.1"/>
    <property type="gene ID" value="CLYHEMG014430"/>
</dbReference>
<dbReference type="Pfam" id="PF16687">
    <property type="entry name" value="ELYS-bb"/>
    <property type="match status" value="1"/>
</dbReference>
<evidence type="ECO:0000256" key="1">
    <source>
        <dbReference type="ARBA" id="ARBA00004123"/>
    </source>
</evidence>
<feature type="region of interest" description="Disordered" evidence="4">
    <location>
        <begin position="2423"/>
        <end position="2528"/>
    </location>
</feature>
<feature type="region of interest" description="Disordered" evidence="4">
    <location>
        <begin position="1691"/>
        <end position="1735"/>
    </location>
</feature>
<dbReference type="SUPFAM" id="SSF50978">
    <property type="entry name" value="WD40 repeat-like"/>
    <property type="match status" value="1"/>
</dbReference>
<feature type="compositionally biased region" description="Polar residues" evidence="4">
    <location>
        <begin position="1863"/>
        <end position="1872"/>
    </location>
</feature>
<dbReference type="OrthoDB" id="20729at2759"/>
<dbReference type="Gene3D" id="2.130.10.10">
    <property type="entry name" value="YVTN repeat-like/Quinoprotein amine dehydrogenase"/>
    <property type="match status" value="1"/>
</dbReference>
<protein>
    <recommendedName>
        <fullName evidence="9">Protein ELYS</fullName>
    </recommendedName>
</protein>
<feature type="region of interest" description="Disordered" evidence="4">
    <location>
        <begin position="1290"/>
        <end position="1651"/>
    </location>
</feature>
<dbReference type="RefSeq" id="XP_066925922.1">
    <property type="nucleotide sequence ID" value="XM_067069821.1"/>
</dbReference>
<feature type="domain" description="ELYS beta-propeller" evidence="6">
    <location>
        <begin position="41"/>
        <end position="496"/>
    </location>
</feature>
<feature type="compositionally biased region" description="Basic and acidic residues" evidence="4">
    <location>
        <begin position="1897"/>
        <end position="1907"/>
    </location>
</feature>
<feature type="region of interest" description="Disordered" evidence="4">
    <location>
        <begin position="2074"/>
        <end position="2385"/>
    </location>
</feature>